<evidence type="ECO:0000313" key="3">
    <source>
        <dbReference type="Proteomes" id="UP001596495"/>
    </source>
</evidence>
<feature type="transmembrane region" description="Helical" evidence="1">
    <location>
        <begin position="21"/>
        <end position="43"/>
    </location>
</feature>
<evidence type="ECO:0000256" key="1">
    <source>
        <dbReference type="SAM" id="Phobius"/>
    </source>
</evidence>
<feature type="transmembrane region" description="Helical" evidence="1">
    <location>
        <begin position="49"/>
        <end position="69"/>
    </location>
</feature>
<feature type="transmembrane region" description="Helical" evidence="1">
    <location>
        <begin position="97"/>
        <end position="119"/>
    </location>
</feature>
<feature type="transmembrane region" description="Helical" evidence="1">
    <location>
        <begin position="224"/>
        <end position="248"/>
    </location>
</feature>
<dbReference type="NCBIfam" id="NF041043">
    <property type="entry name" value="BPSS1780_fam"/>
    <property type="match status" value="1"/>
</dbReference>
<dbReference type="EMBL" id="JBHTBX010000004">
    <property type="protein sequence ID" value="MFC7434262.1"/>
    <property type="molecule type" value="Genomic_DNA"/>
</dbReference>
<dbReference type="RefSeq" id="WP_382255416.1">
    <property type="nucleotide sequence ID" value="NZ_JBHTBX010000004.1"/>
</dbReference>
<proteinExistence type="predicted"/>
<dbReference type="InterPro" id="IPR047798">
    <property type="entry name" value="BPSS1780-like"/>
</dbReference>
<protein>
    <submittedName>
        <fullName evidence="2">BPSS1780 family membrane protein</fullName>
    </submittedName>
</protein>
<reference evidence="3" key="1">
    <citation type="journal article" date="2019" name="Int. J. Syst. Evol. Microbiol.">
        <title>The Global Catalogue of Microorganisms (GCM) 10K type strain sequencing project: providing services to taxonomists for standard genome sequencing and annotation.</title>
        <authorList>
            <consortium name="The Broad Institute Genomics Platform"/>
            <consortium name="The Broad Institute Genome Sequencing Center for Infectious Disease"/>
            <person name="Wu L."/>
            <person name="Ma J."/>
        </authorList>
    </citation>
    <scope>NUCLEOTIDE SEQUENCE [LARGE SCALE GENOMIC DNA]</scope>
    <source>
        <strain evidence="3">CCUG 54518</strain>
    </source>
</reference>
<gene>
    <name evidence="2" type="ORF">ACFQNJ_07025</name>
</gene>
<sequence>MRLNIVPARTGWSWIRLGWKTFLRQPLALAGLFFMFMMLASLLSVIPALGVALVLTLMPMVNLGLMAATREADSGRFPMPSMLVTGLRGPRDRVRQLLLLGAGYAIAVAVILLLVSVMAGDAIGPLTAGDDPSTEELQAALQQRSTALLLALVLYTPVSMAFWHAPALVHWHGVPPVKALFFSLAACWANKWAMLVYLLGWGLVLVVVGNLVTGIAAAVGGAQALQIVILPASMLMAAMFHTSIYFTYRDSFMDTEPEAPVQSDRPD</sequence>
<feature type="transmembrane region" description="Helical" evidence="1">
    <location>
        <begin position="192"/>
        <end position="218"/>
    </location>
</feature>
<dbReference type="Proteomes" id="UP001596495">
    <property type="component" value="Unassembled WGS sequence"/>
</dbReference>
<comment type="caution">
    <text evidence="2">The sequence shown here is derived from an EMBL/GenBank/DDBJ whole genome shotgun (WGS) entry which is preliminary data.</text>
</comment>
<evidence type="ECO:0000313" key="2">
    <source>
        <dbReference type="EMBL" id="MFC7434262.1"/>
    </source>
</evidence>
<keyword evidence="3" id="KW-1185">Reference proteome</keyword>
<keyword evidence="1" id="KW-0812">Transmembrane</keyword>
<accession>A0ABW2R873</accession>
<name>A0ABW2R873_9BURK</name>
<organism evidence="2 3">
    <name type="scientific">Hydrogenophaga bisanensis</name>
    <dbReference type="NCBI Taxonomy" id="439611"/>
    <lineage>
        <taxon>Bacteria</taxon>
        <taxon>Pseudomonadati</taxon>
        <taxon>Pseudomonadota</taxon>
        <taxon>Betaproteobacteria</taxon>
        <taxon>Burkholderiales</taxon>
        <taxon>Comamonadaceae</taxon>
        <taxon>Hydrogenophaga</taxon>
    </lineage>
</organism>
<keyword evidence="1" id="KW-0472">Membrane</keyword>
<keyword evidence="1" id="KW-1133">Transmembrane helix</keyword>